<gene>
    <name evidence="1" type="ORF">PP769_15690</name>
</gene>
<dbReference type="AlphaFoldDB" id="A0AA96G9I8"/>
<sequence length="116" mass="12675">MPIPHHLLGFLLGLIVFFQPGSQVFAEASTSLQKFNSPIMKIESDKGVFLITTDSGIQWVQVDEAAKIQLKTLDVGDIIDVIVEMRSDNAPPLVKSWKLARSGSSCKVFNGKTCSP</sequence>
<protein>
    <recommendedName>
        <fullName evidence="3">DUF5666 domain-containing protein</fullName>
    </recommendedName>
</protein>
<dbReference type="RefSeq" id="WP_312641823.1">
    <property type="nucleotide sequence ID" value="NZ_CP116967.1"/>
</dbReference>
<dbReference type="EMBL" id="CP116967">
    <property type="protein sequence ID" value="WNM57396.1"/>
    <property type="molecule type" value="Genomic_DNA"/>
</dbReference>
<dbReference type="KEGG" id="nall:PP769_15690"/>
<evidence type="ECO:0008006" key="3">
    <source>
        <dbReference type="Google" id="ProtNLM"/>
    </source>
</evidence>
<keyword evidence="2" id="KW-1185">Reference proteome</keyword>
<dbReference type="Proteomes" id="UP001302719">
    <property type="component" value="Chromosome"/>
</dbReference>
<organism evidence="1 2">
    <name type="scientific">Candidatus Nitrospira allomarina</name>
    <dbReference type="NCBI Taxonomy" id="3020900"/>
    <lineage>
        <taxon>Bacteria</taxon>
        <taxon>Pseudomonadati</taxon>
        <taxon>Nitrospirota</taxon>
        <taxon>Nitrospiria</taxon>
        <taxon>Nitrospirales</taxon>
        <taxon>Nitrospiraceae</taxon>
        <taxon>Nitrospira</taxon>
    </lineage>
</organism>
<accession>A0AA96G9I8</accession>
<proteinExistence type="predicted"/>
<name>A0AA96G9I8_9BACT</name>
<evidence type="ECO:0000313" key="1">
    <source>
        <dbReference type="EMBL" id="WNM57396.1"/>
    </source>
</evidence>
<reference evidence="1 2" key="1">
    <citation type="submission" date="2023-01" db="EMBL/GenBank/DDBJ databases">
        <title>Cultivation and genomic characterization of new, ubiquitous marine nitrite-oxidizing bacteria from the Nitrospirales.</title>
        <authorList>
            <person name="Mueller A.J."/>
            <person name="Daebeler A."/>
            <person name="Herbold C.W."/>
            <person name="Kirkegaard R.H."/>
            <person name="Daims H."/>
        </authorList>
    </citation>
    <scope>NUCLEOTIDE SEQUENCE [LARGE SCALE GENOMIC DNA]</scope>
    <source>
        <strain evidence="1 2">VA</strain>
    </source>
</reference>
<evidence type="ECO:0000313" key="2">
    <source>
        <dbReference type="Proteomes" id="UP001302719"/>
    </source>
</evidence>